<dbReference type="Pfam" id="PF08547">
    <property type="entry name" value="CIA30"/>
    <property type="match status" value="1"/>
</dbReference>
<organism evidence="3 4">
    <name type="scientific">Coniella lustricola</name>
    <dbReference type="NCBI Taxonomy" id="2025994"/>
    <lineage>
        <taxon>Eukaryota</taxon>
        <taxon>Fungi</taxon>
        <taxon>Dikarya</taxon>
        <taxon>Ascomycota</taxon>
        <taxon>Pezizomycotina</taxon>
        <taxon>Sordariomycetes</taxon>
        <taxon>Sordariomycetidae</taxon>
        <taxon>Diaporthales</taxon>
        <taxon>Schizoparmaceae</taxon>
        <taxon>Coniella</taxon>
    </lineage>
</organism>
<dbReference type="GO" id="GO:0010257">
    <property type="term" value="P:NADH dehydrogenase complex assembly"/>
    <property type="evidence" value="ECO:0007669"/>
    <property type="project" value="TreeGrafter"/>
</dbReference>
<dbReference type="EMBL" id="KZ678708">
    <property type="protein sequence ID" value="PSR76446.1"/>
    <property type="molecule type" value="Genomic_DNA"/>
</dbReference>
<dbReference type="PANTHER" id="PTHR13194:SF19">
    <property type="entry name" value="NAD(P)-BINDING ROSSMANN-FOLD SUPERFAMILY PROTEIN"/>
    <property type="match status" value="1"/>
</dbReference>
<reference evidence="3 4" key="1">
    <citation type="journal article" date="2018" name="Mycol. Prog.">
        <title>Coniella lustricola, a new species from submerged detritus.</title>
        <authorList>
            <person name="Raudabaugh D.B."/>
            <person name="Iturriaga T."/>
            <person name="Carver A."/>
            <person name="Mondo S."/>
            <person name="Pangilinan J."/>
            <person name="Lipzen A."/>
            <person name="He G."/>
            <person name="Amirebrahimi M."/>
            <person name="Grigoriev I.V."/>
            <person name="Miller A.N."/>
        </authorList>
    </citation>
    <scope>NUCLEOTIDE SEQUENCE [LARGE SCALE GENOMIC DNA]</scope>
    <source>
        <strain evidence="3 4">B22-T-1</strain>
    </source>
</reference>
<dbReference type="SUPFAM" id="SSF49785">
    <property type="entry name" value="Galactose-binding domain-like"/>
    <property type="match status" value="1"/>
</dbReference>
<dbReference type="InParanoid" id="A0A2T2ZTQ8"/>
<name>A0A2T2ZTQ8_9PEZI</name>
<dbReference type="InterPro" id="IPR013857">
    <property type="entry name" value="NADH-UbQ_OxRdtase-assoc_prot30"/>
</dbReference>
<dbReference type="Gene3D" id="2.60.120.430">
    <property type="entry name" value="Galactose-binding lectin"/>
    <property type="match status" value="1"/>
</dbReference>
<proteinExistence type="inferred from homology"/>
<comment type="similarity">
    <text evidence="1">Belongs to the CIA30 family.</text>
</comment>
<dbReference type="STRING" id="2025994.A0A2T2ZTQ8"/>
<keyword evidence="4" id="KW-1185">Reference proteome</keyword>
<dbReference type="InterPro" id="IPR008979">
    <property type="entry name" value="Galactose-bd-like_sf"/>
</dbReference>
<feature type="domain" description="NADH:ubiquinone oxidoreductase intermediate-associated protein 30" evidence="2">
    <location>
        <begin position="82"/>
        <end position="249"/>
    </location>
</feature>
<evidence type="ECO:0000259" key="2">
    <source>
        <dbReference type="Pfam" id="PF08547"/>
    </source>
</evidence>
<dbReference type="PANTHER" id="PTHR13194">
    <property type="entry name" value="COMPLEX I INTERMEDIATE-ASSOCIATED PROTEIN 30"/>
    <property type="match status" value="1"/>
</dbReference>
<dbReference type="GO" id="GO:0051082">
    <property type="term" value="F:unfolded protein binding"/>
    <property type="evidence" value="ECO:0007669"/>
    <property type="project" value="TreeGrafter"/>
</dbReference>
<dbReference type="Proteomes" id="UP000241462">
    <property type="component" value="Unassembled WGS sequence"/>
</dbReference>
<evidence type="ECO:0000313" key="4">
    <source>
        <dbReference type="Proteomes" id="UP000241462"/>
    </source>
</evidence>
<accession>A0A2T2ZTQ8</accession>
<protein>
    <submittedName>
        <fullName evidence="3">Complex I intermediate-associated protein 30-domain-containing protein</fullName>
    </submittedName>
</protein>
<evidence type="ECO:0000313" key="3">
    <source>
        <dbReference type="EMBL" id="PSR76446.1"/>
    </source>
</evidence>
<evidence type="ECO:0000256" key="1">
    <source>
        <dbReference type="ARBA" id="ARBA00007884"/>
    </source>
</evidence>
<dbReference type="InterPro" id="IPR039131">
    <property type="entry name" value="NDUFAF1"/>
</dbReference>
<gene>
    <name evidence="3" type="ORF">BD289DRAFT_446639</name>
</gene>
<dbReference type="OrthoDB" id="426386at2759"/>
<dbReference type="AlphaFoldDB" id="A0A2T2ZTQ8"/>
<sequence length="292" mass="31789">MGTANFALAGKQVWPQAPLGPIGKGLVLLLFSAALWQSTTLLMSSCTHHSSATAAAAGADAEGPPPPSQLSIYLFGGDRPWNTTQFTASDDRVRGGKSQSYLTELDTEDPGVTPPVKFHGTLDITALGGAGFASQRTVDDFPSLDLSHYESIVLGVRHSDGNKYTVTIKDEVLPKRPDGREQSTISWEYDFTPRASMSSTVYIPFNAFKPTYRGRPKPDADPLDLKNVKRISFMMRSFFGEQEGDFSITLDHVRAENMERHLTQGGPEGPPSSNVADNGLLSWLARLVAWRS</sequence>